<dbReference type="PANTHER" id="PTHR43163">
    <property type="entry name" value="DIPEPTIDE TRANSPORT SYSTEM PERMEASE PROTEIN DPPB-RELATED"/>
    <property type="match status" value="1"/>
</dbReference>
<comment type="caution">
    <text evidence="9">The sequence shown here is derived from an EMBL/GenBank/DDBJ whole genome shotgun (WGS) entry which is preliminary data.</text>
</comment>
<feature type="transmembrane region" description="Helical" evidence="7">
    <location>
        <begin position="308"/>
        <end position="334"/>
    </location>
</feature>
<evidence type="ECO:0000256" key="2">
    <source>
        <dbReference type="ARBA" id="ARBA00022448"/>
    </source>
</evidence>
<organism evidence="9 10">
    <name type="scientific">Youxingia wuxianensis</name>
    <dbReference type="NCBI Taxonomy" id="2763678"/>
    <lineage>
        <taxon>Bacteria</taxon>
        <taxon>Bacillati</taxon>
        <taxon>Bacillota</taxon>
        <taxon>Clostridia</taxon>
        <taxon>Eubacteriales</taxon>
        <taxon>Oscillospiraceae</taxon>
        <taxon>Youxingia</taxon>
    </lineage>
</organism>
<name>A0A926EN21_9FIRM</name>
<dbReference type="InterPro" id="IPR035906">
    <property type="entry name" value="MetI-like_sf"/>
</dbReference>
<feature type="transmembrane region" description="Helical" evidence="7">
    <location>
        <begin position="141"/>
        <end position="163"/>
    </location>
</feature>
<dbReference type="RefSeq" id="WP_262396221.1">
    <property type="nucleotide sequence ID" value="NZ_JACRTD010000013.1"/>
</dbReference>
<evidence type="ECO:0000313" key="10">
    <source>
        <dbReference type="Proteomes" id="UP000623678"/>
    </source>
</evidence>
<keyword evidence="4 7" id="KW-0812">Transmembrane</keyword>
<dbReference type="Pfam" id="PF00528">
    <property type="entry name" value="BPD_transp_1"/>
    <property type="match status" value="1"/>
</dbReference>
<dbReference type="Pfam" id="PF19300">
    <property type="entry name" value="BPD_transp_1_N"/>
    <property type="match status" value="1"/>
</dbReference>
<comment type="subcellular location">
    <subcellularLocation>
        <location evidence="1 7">Cell membrane</location>
        <topology evidence="1 7">Multi-pass membrane protein</topology>
    </subcellularLocation>
</comment>
<evidence type="ECO:0000256" key="7">
    <source>
        <dbReference type="RuleBase" id="RU363032"/>
    </source>
</evidence>
<dbReference type="GO" id="GO:0005886">
    <property type="term" value="C:plasma membrane"/>
    <property type="evidence" value="ECO:0007669"/>
    <property type="project" value="UniProtKB-SubCell"/>
</dbReference>
<gene>
    <name evidence="9" type="ORF">H8705_13020</name>
</gene>
<feature type="transmembrane region" description="Helical" evidence="7">
    <location>
        <begin position="12"/>
        <end position="29"/>
    </location>
</feature>
<evidence type="ECO:0000259" key="8">
    <source>
        <dbReference type="PROSITE" id="PS50928"/>
    </source>
</evidence>
<keyword evidence="3" id="KW-1003">Cell membrane</keyword>
<reference evidence="9" key="1">
    <citation type="submission" date="2020-08" db="EMBL/GenBank/DDBJ databases">
        <title>Genome public.</title>
        <authorList>
            <person name="Liu C."/>
            <person name="Sun Q."/>
        </authorList>
    </citation>
    <scope>NUCLEOTIDE SEQUENCE</scope>
    <source>
        <strain evidence="9">NSJ-64</strain>
    </source>
</reference>
<dbReference type="Gene3D" id="1.10.3720.10">
    <property type="entry name" value="MetI-like"/>
    <property type="match status" value="1"/>
</dbReference>
<feature type="transmembrane region" description="Helical" evidence="7">
    <location>
        <begin position="266"/>
        <end position="288"/>
    </location>
</feature>
<keyword evidence="5 7" id="KW-1133">Transmembrane helix</keyword>
<dbReference type="PANTHER" id="PTHR43163:SF6">
    <property type="entry name" value="DIPEPTIDE TRANSPORT SYSTEM PERMEASE PROTEIN DPPB-RELATED"/>
    <property type="match status" value="1"/>
</dbReference>
<comment type="similarity">
    <text evidence="7">Belongs to the binding-protein-dependent transport system permease family.</text>
</comment>
<dbReference type="PROSITE" id="PS50928">
    <property type="entry name" value="ABC_TM1"/>
    <property type="match status" value="1"/>
</dbReference>
<evidence type="ECO:0000256" key="5">
    <source>
        <dbReference type="ARBA" id="ARBA00022989"/>
    </source>
</evidence>
<protein>
    <submittedName>
        <fullName evidence="9">ABC transporter permease</fullName>
    </submittedName>
</protein>
<evidence type="ECO:0000256" key="3">
    <source>
        <dbReference type="ARBA" id="ARBA00022475"/>
    </source>
</evidence>
<dbReference type="InterPro" id="IPR000515">
    <property type="entry name" value="MetI-like"/>
</dbReference>
<keyword evidence="10" id="KW-1185">Reference proteome</keyword>
<dbReference type="Proteomes" id="UP000623678">
    <property type="component" value="Unassembled WGS sequence"/>
</dbReference>
<evidence type="ECO:0000256" key="6">
    <source>
        <dbReference type="ARBA" id="ARBA00023136"/>
    </source>
</evidence>
<dbReference type="InterPro" id="IPR045621">
    <property type="entry name" value="BPD_transp_1_N"/>
</dbReference>
<accession>A0A926EN21</accession>
<sequence>MKVIKYLGKRLLYIIPQLFGVVVIAFFAVRKIPGDPARIMAGALVDEAGVEQIRERIGLSGTLFEQFKTYFGNLLHGDFGNSWVTGNPVIEDIKARLPATLQLVILALIISLFVMVPLGLKSITSAKGPGGKIIKKTLSGYGMAAGAFPDFWLALILIFVFYVKLGIAPSPTGQIDLALSLPAQITGFSLIDSLIIGDIPAFMSILSRHIIPVFVLAFVYGGGILKVALTSATSTQKSEFINYAKINGVKSNYLQKYISKASRPSVATFTAVNFGYMLGGTALVESVFSWGGFGQYAIQSVVNSDFTAIQGVVLISAVLNLVVYMLVDIIYMYIDPRITEIG</sequence>
<feature type="domain" description="ABC transmembrane type-1" evidence="8">
    <location>
        <begin position="97"/>
        <end position="331"/>
    </location>
</feature>
<dbReference type="AlphaFoldDB" id="A0A926EN21"/>
<dbReference type="GO" id="GO:0071916">
    <property type="term" value="F:dipeptide transmembrane transporter activity"/>
    <property type="evidence" value="ECO:0007669"/>
    <property type="project" value="TreeGrafter"/>
</dbReference>
<evidence type="ECO:0000313" key="9">
    <source>
        <dbReference type="EMBL" id="MBC8586503.1"/>
    </source>
</evidence>
<keyword evidence="2 7" id="KW-0813">Transport</keyword>
<evidence type="ECO:0000256" key="4">
    <source>
        <dbReference type="ARBA" id="ARBA00022692"/>
    </source>
</evidence>
<feature type="transmembrane region" description="Helical" evidence="7">
    <location>
        <begin position="99"/>
        <end position="120"/>
    </location>
</feature>
<evidence type="ECO:0000256" key="1">
    <source>
        <dbReference type="ARBA" id="ARBA00004651"/>
    </source>
</evidence>
<feature type="transmembrane region" description="Helical" evidence="7">
    <location>
        <begin position="210"/>
        <end position="229"/>
    </location>
</feature>
<keyword evidence="6 7" id="KW-0472">Membrane</keyword>
<dbReference type="EMBL" id="JACRTD010000013">
    <property type="protein sequence ID" value="MBC8586503.1"/>
    <property type="molecule type" value="Genomic_DNA"/>
</dbReference>
<proteinExistence type="inferred from homology"/>